<evidence type="ECO:0000313" key="2">
    <source>
        <dbReference type="EMBL" id="CAI9946520.1"/>
    </source>
</evidence>
<dbReference type="EMBL" id="CAXDID020000089">
    <property type="protein sequence ID" value="CAL6021802.1"/>
    <property type="molecule type" value="Genomic_DNA"/>
</dbReference>
<proteinExistence type="predicted"/>
<protein>
    <submittedName>
        <fullName evidence="3">Hypothetical_protein</fullName>
    </submittedName>
</protein>
<keyword evidence="4" id="KW-1185">Reference proteome</keyword>
<reference evidence="3 4" key="2">
    <citation type="submission" date="2024-07" db="EMBL/GenBank/DDBJ databases">
        <authorList>
            <person name="Akdeniz Z."/>
        </authorList>
    </citation>
    <scope>NUCLEOTIDE SEQUENCE [LARGE SCALE GENOMIC DNA]</scope>
</reference>
<evidence type="ECO:0000313" key="3">
    <source>
        <dbReference type="EMBL" id="CAL6021802.1"/>
    </source>
</evidence>
<dbReference type="Proteomes" id="UP001642409">
    <property type="component" value="Unassembled WGS sequence"/>
</dbReference>
<feature type="region of interest" description="Disordered" evidence="1">
    <location>
        <begin position="36"/>
        <end position="63"/>
    </location>
</feature>
<accession>A0AA86Q5M1</accession>
<gene>
    <name evidence="3" type="ORF">HINF_LOCUS28346</name>
    <name evidence="2" type="ORF">HINF_LOCUS34165</name>
</gene>
<evidence type="ECO:0000313" key="4">
    <source>
        <dbReference type="Proteomes" id="UP001642409"/>
    </source>
</evidence>
<organism evidence="2">
    <name type="scientific">Hexamita inflata</name>
    <dbReference type="NCBI Taxonomy" id="28002"/>
    <lineage>
        <taxon>Eukaryota</taxon>
        <taxon>Metamonada</taxon>
        <taxon>Diplomonadida</taxon>
        <taxon>Hexamitidae</taxon>
        <taxon>Hexamitinae</taxon>
        <taxon>Hexamita</taxon>
    </lineage>
</organism>
<dbReference type="AlphaFoldDB" id="A0AA86Q5M1"/>
<name>A0AA86Q5M1_9EUKA</name>
<dbReference type="EMBL" id="CATOUU010000762">
    <property type="protein sequence ID" value="CAI9946520.1"/>
    <property type="molecule type" value="Genomic_DNA"/>
</dbReference>
<evidence type="ECO:0000256" key="1">
    <source>
        <dbReference type="SAM" id="MobiDB-lite"/>
    </source>
</evidence>
<sequence length="256" mass="30280">MPLMCCILLKQKRQIRKQIKEDQKFMEQQQRLEQQSKWIKAQREKRLTPQDKNQAPKKHKIEAQKPLQTAEIDYCEFEQHQSEILKGRSNRVEPQQQPENEPVIIYKDDPERELQIAQLKLQLNQLQRQIFTHQVLSPQIASNFNRLQQQFKVLSPDTLSPPVNNFNNNNFDNINSNINQPDLAQEPQLPHSPAPLQNSSSAPVFYNSPFKQFQQKQNEKEKYEKTFEEALNEKHLRSEVPVPRVIRDKVKRVGML</sequence>
<feature type="region of interest" description="Disordered" evidence="1">
    <location>
        <begin position="164"/>
        <end position="201"/>
    </location>
</feature>
<comment type="caution">
    <text evidence="2">The sequence shown here is derived from an EMBL/GenBank/DDBJ whole genome shotgun (WGS) entry which is preliminary data.</text>
</comment>
<reference evidence="2" key="1">
    <citation type="submission" date="2023-06" db="EMBL/GenBank/DDBJ databases">
        <authorList>
            <person name="Kurt Z."/>
        </authorList>
    </citation>
    <scope>NUCLEOTIDE SEQUENCE</scope>
</reference>
<feature type="compositionally biased region" description="Low complexity" evidence="1">
    <location>
        <begin position="164"/>
        <end position="179"/>
    </location>
</feature>